<evidence type="ECO:0000313" key="2">
    <source>
        <dbReference type="Proteomes" id="UP000887566"/>
    </source>
</evidence>
<feature type="signal peptide" evidence="1">
    <location>
        <begin position="1"/>
        <end position="18"/>
    </location>
</feature>
<keyword evidence="2" id="KW-1185">Reference proteome</keyword>
<dbReference type="AlphaFoldDB" id="A0A914VPY7"/>
<dbReference type="Proteomes" id="UP000887566">
    <property type="component" value="Unplaced"/>
</dbReference>
<reference evidence="3" key="1">
    <citation type="submission" date="2022-11" db="UniProtKB">
        <authorList>
            <consortium name="WormBaseParasite"/>
        </authorList>
    </citation>
    <scope>IDENTIFICATION</scope>
</reference>
<feature type="chain" id="PRO_5036974534" evidence="1">
    <location>
        <begin position="19"/>
        <end position="177"/>
    </location>
</feature>
<evidence type="ECO:0000313" key="3">
    <source>
        <dbReference type="WBParaSite" id="PSAMB.scaffold2245size24385.g16976.t1"/>
    </source>
</evidence>
<organism evidence="2 3">
    <name type="scientific">Plectus sambesii</name>
    <dbReference type="NCBI Taxonomy" id="2011161"/>
    <lineage>
        <taxon>Eukaryota</taxon>
        <taxon>Metazoa</taxon>
        <taxon>Ecdysozoa</taxon>
        <taxon>Nematoda</taxon>
        <taxon>Chromadorea</taxon>
        <taxon>Plectida</taxon>
        <taxon>Plectina</taxon>
        <taxon>Plectoidea</taxon>
        <taxon>Plectidae</taxon>
        <taxon>Plectus</taxon>
    </lineage>
</organism>
<dbReference type="WBParaSite" id="PSAMB.scaffold2245size24385.g16976.t1">
    <property type="protein sequence ID" value="PSAMB.scaffold2245size24385.g16976.t1"/>
    <property type="gene ID" value="PSAMB.scaffold2245size24385.g16976"/>
</dbReference>
<proteinExistence type="predicted"/>
<sequence>MGLYTVMLSVAFLSGVLSSLNYDEPEDELIASDDQSVASFFDYWIPRMRMRGRRSVDAKPSHLHHGTAKSAKRIWNSNQKDVMSFLDAYKQDGFFLDCVQRSRGIDLMSVKFFANWESDDEEALAWMGKLGFRFRRLDPFMNDYAHPRYEMMNNEWNLNNLGKRFQVPTNDGSNNMK</sequence>
<accession>A0A914VPY7</accession>
<protein>
    <submittedName>
        <fullName evidence="3">Uncharacterized protein</fullName>
    </submittedName>
</protein>
<keyword evidence="1" id="KW-0732">Signal</keyword>
<name>A0A914VPY7_9BILA</name>
<evidence type="ECO:0000256" key="1">
    <source>
        <dbReference type="SAM" id="SignalP"/>
    </source>
</evidence>